<reference evidence="2 3" key="1">
    <citation type="journal article" date="2019" name="Sci. Rep.">
        <title>Orb-weaving spider Araneus ventricosus genome elucidates the spidroin gene catalogue.</title>
        <authorList>
            <person name="Kono N."/>
            <person name="Nakamura H."/>
            <person name="Ohtoshi R."/>
            <person name="Moran D.A.P."/>
            <person name="Shinohara A."/>
            <person name="Yoshida Y."/>
            <person name="Fujiwara M."/>
            <person name="Mori M."/>
            <person name="Tomita M."/>
            <person name="Arakawa K."/>
        </authorList>
    </citation>
    <scope>NUCLEOTIDE SEQUENCE [LARGE SCALE GENOMIC DNA]</scope>
</reference>
<organism evidence="2 3">
    <name type="scientific">Araneus ventricosus</name>
    <name type="common">Orbweaver spider</name>
    <name type="synonym">Epeira ventricosa</name>
    <dbReference type="NCBI Taxonomy" id="182803"/>
    <lineage>
        <taxon>Eukaryota</taxon>
        <taxon>Metazoa</taxon>
        <taxon>Ecdysozoa</taxon>
        <taxon>Arthropoda</taxon>
        <taxon>Chelicerata</taxon>
        <taxon>Arachnida</taxon>
        <taxon>Araneae</taxon>
        <taxon>Araneomorphae</taxon>
        <taxon>Entelegynae</taxon>
        <taxon>Araneoidea</taxon>
        <taxon>Araneidae</taxon>
        <taxon>Araneus</taxon>
    </lineage>
</organism>
<dbReference type="OrthoDB" id="1902038at2759"/>
<accession>A0A4Y2HL64</accession>
<sequence length="296" mass="33766">MLCPCSAGAVPLAVIITKGQTEDSYVKGFQLLNEALENPFNNKGHPEIFMTDDSDAEIEALQNIWPASRNLLCIFHVAQAVWRWLWDSSHQIPKQHRNKLMLIFQHIMYPQTVEEAEEAYKNACGYIGVYLPTYENWNKKSTSKRFFEPLLLEITATREVEEAHPAVTEKISLSSYVPEDNNSSYEEKRKDLLKEIFSVMSHNDQKHKYSLSGLNKFLKKLQNVKSSGSWESFLHTAGNGVGIRRRYGAAIRVQPTSIARRSTFITRGSKRFPVGRPAVAPLSEKKEALLRSQHQI</sequence>
<dbReference type="EMBL" id="BGPR01002007">
    <property type="protein sequence ID" value="GBM66095.1"/>
    <property type="molecule type" value="Genomic_DNA"/>
</dbReference>
<dbReference type="Proteomes" id="UP000499080">
    <property type="component" value="Unassembled WGS sequence"/>
</dbReference>
<dbReference type="PANTHER" id="PTHR35385:SF2">
    <property type="entry name" value="PROTEIN B, PUTATIVE-RELATED"/>
    <property type="match status" value="1"/>
</dbReference>
<dbReference type="AlphaFoldDB" id="A0A4Y2HL64"/>
<evidence type="ECO:0000259" key="1">
    <source>
        <dbReference type="Pfam" id="PF10551"/>
    </source>
</evidence>
<dbReference type="PANTHER" id="PTHR35385">
    <property type="entry name" value="PROTEIN B, PUTATIVE-RELATED-RELATED"/>
    <property type="match status" value="1"/>
</dbReference>
<dbReference type="InterPro" id="IPR018289">
    <property type="entry name" value="MULE_transposase_dom"/>
</dbReference>
<gene>
    <name evidence="2" type="ORF">AVEN_169767_1</name>
</gene>
<name>A0A4Y2HL64_ARAVE</name>
<evidence type="ECO:0000313" key="2">
    <source>
        <dbReference type="EMBL" id="GBM66095.1"/>
    </source>
</evidence>
<evidence type="ECO:0000313" key="3">
    <source>
        <dbReference type="Proteomes" id="UP000499080"/>
    </source>
</evidence>
<dbReference type="Pfam" id="PF10551">
    <property type="entry name" value="MULE"/>
    <property type="match status" value="1"/>
</dbReference>
<feature type="domain" description="MULE transposase" evidence="1">
    <location>
        <begin position="5"/>
        <end position="79"/>
    </location>
</feature>
<comment type="caution">
    <text evidence="2">The sequence shown here is derived from an EMBL/GenBank/DDBJ whole genome shotgun (WGS) entry which is preliminary data.</text>
</comment>
<keyword evidence="3" id="KW-1185">Reference proteome</keyword>
<proteinExistence type="predicted"/>
<protein>
    <recommendedName>
        <fullName evidence="1">MULE transposase domain-containing protein</fullName>
    </recommendedName>
</protein>